<comment type="pathway">
    <text evidence="4">Amino-acid biosynthesis; L-tryptophan biosynthesis; L-tryptophan from chorismate: step 4/5.</text>
</comment>
<dbReference type="Gene3D" id="2.40.110.10">
    <property type="entry name" value="Butyryl-CoA Dehydrogenase, subunit A, domain 2"/>
    <property type="match status" value="1"/>
</dbReference>
<dbReference type="GO" id="GO:0004425">
    <property type="term" value="F:indole-3-glycerol-phosphate synthase activity"/>
    <property type="evidence" value="ECO:0007669"/>
    <property type="project" value="UniProtKB-EC"/>
</dbReference>
<keyword evidence="10" id="KW-0028">Amino-acid biosynthesis</keyword>
<feature type="binding site" evidence="22">
    <location>
        <begin position="544"/>
        <end position="546"/>
    </location>
    <ligand>
        <name>FAD</name>
        <dbReference type="ChEBI" id="CHEBI:57692"/>
    </ligand>
</feature>
<dbReference type="PROSITE" id="PS00072">
    <property type="entry name" value="ACYL_COA_DH_1"/>
    <property type="match status" value="1"/>
</dbReference>
<evidence type="ECO:0000256" key="2">
    <source>
        <dbReference type="ARBA" id="ARBA00001974"/>
    </source>
</evidence>
<feature type="active site" description="Proton acceptor" evidence="20">
    <location>
        <position position="630"/>
    </location>
</feature>
<evidence type="ECO:0000259" key="26">
    <source>
        <dbReference type="Pfam" id="PF02771"/>
    </source>
</evidence>
<evidence type="ECO:0000256" key="22">
    <source>
        <dbReference type="PIRSR" id="PIRSR634183-3"/>
    </source>
</evidence>
<comment type="subcellular location">
    <subcellularLocation>
        <location evidence="3">Mitochondrion</location>
    </subcellularLocation>
</comment>
<evidence type="ECO:0000256" key="3">
    <source>
        <dbReference type="ARBA" id="ARBA00004173"/>
    </source>
</evidence>
<dbReference type="InterPro" id="IPR006091">
    <property type="entry name" value="Acyl-CoA_Oxase/DH_mid-dom"/>
</dbReference>
<evidence type="ECO:0000256" key="20">
    <source>
        <dbReference type="PIRSR" id="PIRSR634183-1"/>
    </source>
</evidence>
<evidence type="ECO:0000256" key="4">
    <source>
        <dbReference type="ARBA" id="ARBA00004696"/>
    </source>
</evidence>
<protein>
    <recommendedName>
        <fullName evidence="9">Isovaleryl-CoA dehydrogenase, mitochondrial</fullName>
        <ecNumber evidence="7">1.3.8.4</ecNumber>
        <ecNumber evidence="8">4.1.1.48</ecNumber>
    </recommendedName>
</protein>
<evidence type="ECO:0000256" key="6">
    <source>
        <dbReference type="ARBA" id="ARBA00009347"/>
    </source>
</evidence>
<evidence type="ECO:0000256" key="10">
    <source>
        <dbReference type="ARBA" id="ARBA00022605"/>
    </source>
</evidence>
<dbReference type="EC" id="1.3.8.4" evidence="7"/>
<dbReference type="InterPro" id="IPR011060">
    <property type="entry name" value="RibuloseP-bd_barrel"/>
</dbReference>
<feature type="binding site" evidence="22">
    <location>
        <begin position="724"/>
        <end position="728"/>
    </location>
    <ligand>
        <name>FAD</name>
        <dbReference type="ChEBI" id="CHEBI:57692"/>
    </ligand>
</feature>
<dbReference type="SUPFAM" id="SSF56645">
    <property type="entry name" value="Acyl-CoA dehydrogenase NM domain-like"/>
    <property type="match status" value="1"/>
</dbReference>
<dbReference type="InterPro" id="IPR013798">
    <property type="entry name" value="Indole-3-glycerol_P_synth_dom"/>
</dbReference>
<evidence type="ECO:0000256" key="18">
    <source>
        <dbReference type="ARBA" id="ARBA00023239"/>
    </source>
</evidence>
<reference evidence="27" key="1">
    <citation type="journal article" date="2019" name="Plant J.">
        <title>Chlorella vulgaris genome assembly and annotation reveals the molecular basis for metabolic acclimation to high light conditions.</title>
        <authorList>
            <person name="Cecchin M."/>
            <person name="Marcolungo L."/>
            <person name="Rossato M."/>
            <person name="Girolomoni L."/>
            <person name="Cosentino E."/>
            <person name="Cuine S."/>
            <person name="Li-Beisson Y."/>
            <person name="Delledonne M."/>
            <person name="Ballottari M."/>
        </authorList>
    </citation>
    <scope>NUCLEOTIDE SEQUENCE</scope>
    <source>
        <strain evidence="27">211/11P</strain>
    </source>
</reference>
<feature type="binding site" evidence="21">
    <location>
        <begin position="751"/>
        <end position="752"/>
    </location>
    <ligand>
        <name>substrate</name>
    </ligand>
</feature>
<dbReference type="FunFam" id="1.20.140.10:FF:000003">
    <property type="entry name" value="isovaleryl-CoA dehydrogenase, mitochondrial"/>
    <property type="match status" value="1"/>
</dbReference>
<comment type="similarity">
    <text evidence="6">Belongs to the acyl-CoA dehydrogenase family.</text>
</comment>
<keyword evidence="13 22" id="KW-0274">FAD</keyword>
<dbReference type="SUPFAM" id="SSF51366">
    <property type="entry name" value="Ribulose-phoshate binding barrel"/>
    <property type="match status" value="1"/>
</dbReference>
<evidence type="ECO:0000256" key="15">
    <source>
        <dbReference type="ARBA" id="ARBA00023002"/>
    </source>
</evidence>
<evidence type="ECO:0000259" key="23">
    <source>
        <dbReference type="Pfam" id="PF00218"/>
    </source>
</evidence>
<evidence type="ECO:0000256" key="14">
    <source>
        <dbReference type="ARBA" id="ARBA00022946"/>
    </source>
</evidence>
<keyword evidence="12" id="KW-0822">Tryptophan biosynthesis</keyword>
<keyword evidence="18" id="KW-0456">Lyase</keyword>
<evidence type="ECO:0000256" key="8">
    <source>
        <dbReference type="ARBA" id="ARBA00012362"/>
    </source>
</evidence>
<feature type="binding site" evidence="22">
    <location>
        <begin position="753"/>
        <end position="755"/>
    </location>
    <ligand>
        <name>FAD</name>
        <dbReference type="ChEBI" id="CHEBI:57692"/>
    </ligand>
</feature>
<dbReference type="GO" id="GO:0006552">
    <property type="term" value="P:L-leucine catabolic process"/>
    <property type="evidence" value="ECO:0007669"/>
    <property type="project" value="TreeGrafter"/>
</dbReference>
<dbReference type="InterPro" id="IPR046373">
    <property type="entry name" value="Acyl-CoA_Oxase/DH_mid-dom_sf"/>
</dbReference>
<dbReference type="Pfam" id="PF02771">
    <property type="entry name" value="Acyl-CoA_dh_N"/>
    <property type="match status" value="1"/>
</dbReference>
<dbReference type="Gene3D" id="3.20.20.70">
    <property type="entry name" value="Aldolase class I"/>
    <property type="match status" value="1"/>
</dbReference>
<sequence>MALLSLSAAAATTLSKPPKRRRLDRCRTSLIMPVVCQQDGEEESQAAPPNKLAAVIKRKQRELSAQLQELGEEGLEERLQSATQSPARPAHRLTQLVADTVPMGRPVLVFELARGSPAEAAATAEQLGELARALVAAGADALAVKTDSADTPEPLKDLMAVNQGAAAAARTRSAAGAAFTAAARVAPPVLQRDWFIHPLQAANAKEAGAAGLIGTIASVTSRGTALMSSFASAIGLDCPVEIVNMQELRALEPYQLPWYGMNLSVGLSVSVAGFGMQVASGLLGELPFGAISMVGAKSVEEARKAREAGADCILVKWELVQQYSPARLGMLVEQLRDATSLGAALKAHAALADQQAGLLLGGRAPVAAAAAACGNRFLTAQPAPVEQHNGDSDMTEEFRQSVRTYAQEVVAPHAAEIDRLNGYPAGFDFWRSAGEFGLHGVAVPAEHGGLGLGYLQHCIAMEELSRASGSVALSYGAHSNLCINQLVRHGNPQQLDRYLPKLLSGEHVGALAMSEPNAGSDVVSMKLKAEKRGGSYILNGSKMWITNGPIADTVIVYGKTQFDAGAHGITAFIVEKGTPGFSAAQKMDKMGMRGSDTCELVFDNCEVPAENVLGKENQGVYVLMSGLDYERLVLSGGPLGIMQACMDTVLPYVHQREQFGSKIGEFQLIQAKLADMYTQTQAARAFIYTTAREADAGNASRKDCAAVILYAAEAATRMALQAIQILGGNGYINEYPTGRLLRDAKLYEIGAGTSEIRRILIGRELFKETEP</sequence>
<dbReference type="CDD" id="cd01156">
    <property type="entry name" value="IVD"/>
    <property type="match status" value="1"/>
</dbReference>
<feature type="domain" description="Acyl-CoA dehydrogenase/oxidase N-terminal" evidence="26">
    <location>
        <begin position="394"/>
        <end position="506"/>
    </location>
</feature>
<proteinExistence type="inferred from homology"/>
<dbReference type="Proteomes" id="UP001055712">
    <property type="component" value="Unassembled WGS sequence"/>
</dbReference>
<dbReference type="InterPro" id="IPR013785">
    <property type="entry name" value="Aldolase_TIM"/>
</dbReference>
<feature type="binding site" evidence="22">
    <location>
        <position position="667"/>
    </location>
    <ligand>
        <name>FAD</name>
        <dbReference type="ChEBI" id="CHEBI:57692"/>
    </ligand>
</feature>
<dbReference type="InterPro" id="IPR037069">
    <property type="entry name" value="AcylCoA_DH/ox_N_sf"/>
</dbReference>
<comment type="catalytic activity">
    <reaction evidence="1">
        <text>1-(2-carboxyphenylamino)-1-deoxy-D-ribulose 5-phosphate + H(+) = (1S,2R)-1-C-(indol-3-yl)glycerol 3-phosphate + CO2 + H2O</text>
        <dbReference type="Rhea" id="RHEA:23476"/>
        <dbReference type="ChEBI" id="CHEBI:15377"/>
        <dbReference type="ChEBI" id="CHEBI:15378"/>
        <dbReference type="ChEBI" id="CHEBI:16526"/>
        <dbReference type="ChEBI" id="CHEBI:58613"/>
        <dbReference type="ChEBI" id="CHEBI:58866"/>
        <dbReference type="EC" id="4.1.1.48"/>
    </reaction>
</comment>
<evidence type="ECO:0000256" key="17">
    <source>
        <dbReference type="ARBA" id="ARBA00023141"/>
    </source>
</evidence>
<dbReference type="Pfam" id="PF02770">
    <property type="entry name" value="Acyl-CoA_dh_M"/>
    <property type="match status" value="1"/>
</dbReference>
<evidence type="ECO:0000256" key="12">
    <source>
        <dbReference type="ARBA" id="ARBA00022822"/>
    </source>
</evidence>
<feature type="binding site" evidence="22">
    <location>
        <begin position="511"/>
        <end position="520"/>
    </location>
    <ligand>
        <name>FAD</name>
        <dbReference type="ChEBI" id="CHEBI:57692"/>
    </ligand>
</feature>
<dbReference type="InterPro" id="IPR009075">
    <property type="entry name" value="AcylCo_DH/oxidase_C"/>
</dbReference>
<feature type="binding site" evidence="21">
    <location>
        <position position="520"/>
    </location>
    <ligand>
        <name>substrate</name>
    </ligand>
</feature>
<dbReference type="OrthoDB" id="9988775at2759"/>
<dbReference type="GO" id="GO:0050660">
    <property type="term" value="F:flavin adenine dinucleotide binding"/>
    <property type="evidence" value="ECO:0007669"/>
    <property type="project" value="InterPro"/>
</dbReference>
<dbReference type="SUPFAM" id="SSF47203">
    <property type="entry name" value="Acyl-CoA dehydrogenase C-terminal domain-like"/>
    <property type="match status" value="1"/>
</dbReference>
<name>A0A9D4TGJ8_CHLVU</name>
<feature type="binding site" evidence="22">
    <location>
        <position position="656"/>
    </location>
    <ligand>
        <name>FAD</name>
        <dbReference type="ChEBI" id="CHEBI:57692"/>
    </ligand>
</feature>
<comment type="catalytic activity">
    <reaction evidence="19">
        <text>3-methylbutanoyl-CoA + oxidized [electron-transfer flavoprotein] + H(+) = 3-methylbut-2-enoyl-CoA + reduced [electron-transfer flavoprotein]</text>
        <dbReference type="Rhea" id="RHEA:12276"/>
        <dbReference type="Rhea" id="RHEA-COMP:10685"/>
        <dbReference type="Rhea" id="RHEA-COMP:10686"/>
        <dbReference type="ChEBI" id="CHEBI:15378"/>
        <dbReference type="ChEBI" id="CHEBI:57344"/>
        <dbReference type="ChEBI" id="CHEBI:57345"/>
        <dbReference type="ChEBI" id="CHEBI:57692"/>
        <dbReference type="ChEBI" id="CHEBI:58307"/>
        <dbReference type="EC" id="1.3.8.4"/>
    </reaction>
</comment>
<dbReference type="GO" id="GO:0000162">
    <property type="term" value="P:L-tryptophan biosynthetic process"/>
    <property type="evidence" value="ECO:0007669"/>
    <property type="project" value="UniProtKB-KW"/>
</dbReference>
<evidence type="ECO:0000259" key="24">
    <source>
        <dbReference type="Pfam" id="PF00441"/>
    </source>
</evidence>
<keyword evidence="14" id="KW-0809">Transit peptide</keyword>
<reference evidence="27" key="2">
    <citation type="submission" date="2020-11" db="EMBL/GenBank/DDBJ databases">
        <authorList>
            <person name="Cecchin M."/>
            <person name="Marcolungo L."/>
            <person name="Rossato M."/>
            <person name="Girolomoni L."/>
            <person name="Cosentino E."/>
            <person name="Cuine S."/>
            <person name="Li-Beisson Y."/>
            <person name="Delledonne M."/>
            <person name="Ballottari M."/>
        </authorList>
    </citation>
    <scope>NUCLEOTIDE SEQUENCE</scope>
    <source>
        <strain evidence="27">211/11P</strain>
        <tissue evidence="27">Whole cell</tissue>
    </source>
</reference>
<evidence type="ECO:0000256" key="11">
    <source>
        <dbReference type="ARBA" id="ARBA00022630"/>
    </source>
</evidence>
<dbReference type="PANTHER" id="PTHR43884">
    <property type="entry name" value="ACYL-COA DEHYDROGENASE"/>
    <property type="match status" value="1"/>
</dbReference>
<keyword evidence="15" id="KW-0560">Oxidoreductase</keyword>
<evidence type="ECO:0000256" key="1">
    <source>
        <dbReference type="ARBA" id="ARBA00001633"/>
    </source>
</evidence>
<feature type="domain" description="Acyl-CoA oxidase/dehydrogenase middle" evidence="25">
    <location>
        <begin position="510"/>
        <end position="605"/>
    </location>
</feature>
<feature type="domain" description="Acyl-CoA dehydrogenase/oxidase C-terminal" evidence="24">
    <location>
        <begin position="617"/>
        <end position="765"/>
    </location>
</feature>
<dbReference type="InterPro" id="IPR036250">
    <property type="entry name" value="AcylCo_DH-like_C"/>
</dbReference>
<accession>A0A9D4TGJ8</accession>
<dbReference type="InterPro" id="IPR013786">
    <property type="entry name" value="AcylCoA_DH/ox_N"/>
</dbReference>
<dbReference type="InterPro" id="IPR006089">
    <property type="entry name" value="Acyl-CoA_DH_CS"/>
</dbReference>
<keyword evidence="28" id="KW-1185">Reference proteome</keyword>
<dbReference type="FunFam" id="1.10.540.10:FF:000007">
    <property type="entry name" value="Isovaleryl-CoA dehydrogenase, mitochondrial"/>
    <property type="match status" value="1"/>
</dbReference>
<evidence type="ECO:0000256" key="7">
    <source>
        <dbReference type="ARBA" id="ARBA00012044"/>
    </source>
</evidence>
<feature type="domain" description="Indole-3-glycerol phosphate synthase" evidence="23">
    <location>
        <begin position="55"/>
        <end position="322"/>
    </location>
</feature>
<comment type="pathway">
    <text evidence="5">Amino-acid degradation; L-leucine degradation; (S)-3-hydroxy-3-methylglutaryl-CoA from 3-isovaleryl-CoA: step 1/3.</text>
</comment>
<gene>
    <name evidence="27" type="ORF">D9Q98_008335</name>
</gene>
<evidence type="ECO:0000256" key="13">
    <source>
        <dbReference type="ARBA" id="ARBA00022827"/>
    </source>
</evidence>
<keyword evidence="11" id="KW-0285">Flavoprotein</keyword>
<dbReference type="Gene3D" id="1.10.540.10">
    <property type="entry name" value="Acyl-CoA dehydrogenase/oxidase, N-terminal domain"/>
    <property type="match status" value="1"/>
</dbReference>
<evidence type="ECO:0000256" key="9">
    <source>
        <dbReference type="ARBA" id="ARBA00018258"/>
    </source>
</evidence>
<dbReference type="Pfam" id="PF00441">
    <property type="entry name" value="Acyl-CoA_dh_1"/>
    <property type="match status" value="1"/>
</dbReference>
<comment type="caution">
    <text evidence="27">The sequence shown here is derived from an EMBL/GenBank/DDBJ whole genome shotgun (WGS) entry which is preliminary data.</text>
</comment>
<evidence type="ECO:0000313" key="28">
    <source>
        <dbReference type="Proteomes" id="UP001055712"/>
    </source>
</evidence>
<dbReference type="FunFam" id="2.40.110.10:FF:000004">
    <property type="entry name" value="Isovaleryl-CoA dehydrogenase, mitochondrial"/>
    <property type="match status" value="1"/>
</dbReference>
<feature type="binding site" evidence="21">
    <location>
        <begin position="628"/>
        <end position="631"/>
    </location>
    <ligand>
        <name>substrate</name>
    </ligand>
</feature>
<dbReference type="GO" id="GO:0008470">
    <property type="term" value="F:3-methylbutanoyl-CoA dehydrogenase activity"/>
    <property type="evidence" value="ECO:0007669"/>
    <property type="project" value="UniProtKB-EC"/>
</dbReference>
<evidence type="ECO:0000256" key="5">
    <source>
        <dbReference type="ARBA" id="ARBA00004898"/>
    </source>
</evidence>
<dbReference type="InterPro" id="IPR009100">
    <property type="entry name" value="AcylCoA_DH/oxidase_NM_dom_sf"/>
</dbReference>
<dbReference type="EMBL" id="SIDB01000012">
    <property type="protein sequence ID" value="KAI3424953.1"/>
    <property type="molecule type" value="Genomic_DNA"/>
</dbReference>
<dbReference type="Gene3D" id="1.20.140.10">
    <property type="entry name" value="Butyryl-CoA Dehydrogenase, subunit A, domain 3"/>
    <property type="match status" value="1"/>
</dbReference>
<dbReference type="GO" id="GO:0005739">
    <property type="term" value="C:mitochondrion"/>
    <property type="evidence" value="ECO:0007669"/>
    <property type="project" value="UniProtKB-SubCell"/>
</dbReference>
<evidence type="ECO:0000256" key="16">
    <source>
        <dbReference type="ARBA" id="ARBA00023128"/>
    </source>
</evidence>
<evidence type="ECO:0000256" key="21">
    <source>
        <dbReference type="PIRSR" id="PIRSR634183-2"/>
    </source>
</evidence>
<dbReference type="InterPro" id="IPR034183">
    <property type="entry name" value="IVD"/>
</dbReference>
<dbReference type="PANTHER" id="PTHR43884:SF12">
    <property type="entry name" value="ISOVALERYL-COA DEHYDROGENASE, MITOCHONDRIAL-RELATED"/>
    <property type="match status" value="1"/>
</dbReference>
<dbReference type="AlphaFoldDB" id="A0A9D4TGJ8"/>
<evidence type="ECO:0000259" key="25">
    <source>
        <dbReference type="Pfam" id="PF02770"/>
    </source>
</evidence>
<feature type="binding site" evidence="21">
    <location>
        <position position="621"/>
    </location>
    <ligand>
        <name>substrate</name>
    </ligand>
</feature>
<dbReference type="Pfam" id="PF00218">
    <property type="entry name" value="IGPS"/>
    <property type="match status" value="1"/>
</dbReference>
<evidence type="ECO:0000256" key="19">
    <source>
        <dbReference type="ARBA" id="ARBA00052875"/>
    </source>
</evidence>
<keyword evidence="17" id="KW-0057">Aromatic amino acid biosynthesis</keyword>
<organism evidence="27 28">
    <name type="scientific">Chlorella vulgaris</name>
    <name type="common">Green alga</name>
    <dbReference type="NCBI Taxonomy" id="3077"/>
    <lineage>
        <taxon>Eukaryota</taxon>
        <taxon>Viridiplantae</taxon>
        <taxon>Chlorophyta</taxon>
        <taxon>core chlorophytes</taxon>
        <taxon>Trebouxiophyceae</taxon>
        <taxon>Chlorellales</taxon>
        <taxon>Chlorellaceae</taxon>
        <taxon>Chlorella clade</taxon>
        <taxon>Chlorella</taxon>
    </lineage>
</organism>
<evidence type="ECO:0000313" key="27">
    <source>
        <dbReference type="EMBL" id="KAI3424953.1"/>
    </source>
</evidence>
<keyword evidence="16" id="KW-0496">Mitochondrion</keyword>
<dbReference type="EC" id="4.1.1.48" evidence="8"/>
<dbReference type="PROSITE" id="PS00073">
    <property type="entry name" value="ACYL_COA_DH_2"/>
    <property type="match status" value="1"/>
</dbReference>
<comment type="cofactor">
    <cofactor evidence="2 22">
        <name>FAD</name>
        <dbReference type="ChEBI" id="CHEBI:57692"/>
    </cofactor>
</comment>